<keyword evidence="2" id="KW-1133">Transmembrane helix</keyword>
<reference evidence="3 4" key="1">
    <citation type="journal article" date="2011" name="BMC Genomics">
        <title>Complete genome sequence of Corynebacterium variabile DSM 44702 isolated from the surface of smear-ripened cheeses and insights into cheese ripening and flavor generation.</title>
        <authorList>
            <person name="Schroeder J."/>
            <person name="Maus I."/>
            <person name="Trost E."/>
            <person name="Tauch A."/>
        </authorList>
    </citation>
    <scope>NUCLEOTIDE SEQUENCE [LARGE SCALE GENOMIC DNA]</scope>
    <source>
        <strain evidence="4">DSM 44702 / JCM 12073 / NCIMB 30131</strain>
    </source>
</reference>
<accession>G0HFU5</accession>
<name>G0HFU5_CORVD</name>
<sequence>MPVVVASVLAAIGTSSRSSDIDTDLHTSAENLGRALQFARYIDVDCFVGIRHRAHDDQENTMSGIDLYASLGLDRSADPATLAAELDRRISSSWGEDPAKVTQLRNARAILGDAGRRVRYDRQLDDPAAPPVTEQVLEQLASSLGNESETSVIPAADLGPQGYGQQQGFNTNPYASQPWQQGQPGKSGTSKVVWVVVAAVAAVIIVHGAVGTTWFIMRDDGDDSSSTSASRFTEQDAPHSEAVPVPRTRRPSPSRRRPRTTTTTSTMTTTISTTTTSTWGRYRSAGRPPRPRPATAGTASASRSNSTATAR</sequence>
<protein>
    <recommendedName>
        <fullName evidence="5">J domain-containing protein</fullName>
    </recommendedName>
</protein>
<feature type="transmembrane region" description="Helical" evidence="2">
    <location>
        <begin position="192"/>
        <end position="216"/>
    </location>
</feature>
<gene>
    <name evidence="3" type="ordered locus">CVAR_2237</name>
</gene>
<evidence type="ECO:0000313" key="4">
    <source>
        <dbReference type="Proteomes" id="UP000006659"/>
    </source>
</evidence>
<keyword evidence="2" id="KW-0472">Membrane</keyword>
<evidence type="ECO:0000256" key="2">
    <source>
        <dbReference type="SAM" id="Phobius"/>
    </source>
</evidence>
<proteinExistence type="predicted"/>
<dbReference type="Proteomes" id="UP000006659">
    <property type="component" value="Chromosome"/>
</dbReference>
<evidence type="ECO:0000256" key="1">
    <source>
        <dbReference type="SAM" id="MobiDB-lite"/>
    </source>
</evidence>
<dbReference type="HOGENOM" id="CLU_893466_0_0_11"/>
<feature type="compositionally biased region" description="Low complexity" evidence="1">
    <location>
        <begin position="260"/>
        <end position="311"/>
    </location>
</feature>
<dbReference type="AlphaFoldDB" id="G0HFU5"/>
<organism evidence="3 4">
    <name type="scientific">Corynebacterium variabile (strain DSM 44702 / CIP 107183 / JCM 12073 / NCIMB 30131)</name>
    <name type="common">Corynebacterium mooreparkense</name>
    <dbReference type="NCBI Taxonomy" id="858619"/>
    <lineage>
        <taxon>Bacteria</taxon>
        <taxon>Bacillati</taxon>
        <taxon>Actinomycetota</taxon>
        <taxon>Actinomycetes</taxon>
        <taxon>Mycobacteriales</taxon>
        <taxon>Corynebacteriaceae</taxon>
        <taxon>Corynebacterium</taxon>
    </lineage>
</organism>
<dbReference type="KEGG" id="cva:CVAR_2237"/>
<feature type="region of interest" description="Disordered" evidence="1">
    <location>
        <begin position="221"/>
        <end position="311"/>
    </location>
</feature>
<keyword evidence="2" id="KW-0812">Transmembrane</keyword>
<feature type="region of interest" description="Disordered" evidence="1">
    <location>
        <begin position="141"/>
        <end position="187"/>
    </location>
</feature>
<dbReference type="eggNOG" id="ENOG50309EG">
    <property type="taxonomic scope" value="Bacteria"/>
</dbReference>
<dbReference type="STRING" id="858619.CVAR_2237"/>
<feature type="compositionally biased region" description="Basic residues" evidence="1">
    <location>
        <begin position="247"/>
        <end position="259"/>
    </location>
</feature>
<feature type="compositionally biased region" description="Polar residues" evidence="1">
    <location>
        <begin position="141"/>
        <end position="151"/>
    </location>
</feature>
<feature type="compositionally biased region" description="Polar residues" evidence="1">
    <location>
        <begin position="163"/>
        <end position="187"/>
    </location>
</feature>
<dbReference type="EMBL" id="CP002917">
    <property type="protein sequence ID" value="AEK37587.1"/>
    <property type="molecule type" value="Genomic_DNA"/>
</dbReference>
<evidence type="ECO:0000313" key="3">
    <source>
        <dbReference type="EMBL" id="AEK37587.1"/>
    </source>
</evidence>
<evidence type="ECO:0008006" key="5">
    <source>
        <dbReference type="Google" id="ProtNLM"/>
    </source>
</evidence>